<protein>
    <recommendedName>
        <fullName evidence="4">Reverse transcriptase domain-containing protein</fullName>
    </recommendedName>
</protein>
<organism evidence="2 3">
    <name type="scientific">Acropora cervicornis</name>
    <name type="common">Staghorn coral</name>
    <dbReference type="NCBI Taxonomy" id="6130"/>
    <lineage>
        <taxon>Eukaryota</taxon>
        <taxon>Metazoa</taxon>
        <taxon>Cnidaria</taxon>
        <taxon>Anthozoa</taxon>
        <taxon>Hexacorallia</taxon>
        <taxon>Scleractinia</taxon>
        <taxon>Astrocoeniina</taxon>
        <taxon>Acroporidae</taxon>
        <taxon>Acropora</taxon>
    </lineage>
</organism>
<evidence type="ECO:0000313" key="2">
    <source>
        <dbReference type="EMBL" id="KAK2553220.1"/>
    </source>
</evidence>
<evidence type="ECO:0000256" key="1">
    <source>
        <dbReference type="SAM" id="MobiDB-lite"/>
    </source>
</evidence>
<name>A0AAD9UXI2_ACRCE</name>
<reference evidence="2" key="2">
    <citation type="journal article" date="2023" name="Science">
        <title>Genomic signatures of disease resistance in endangered staghorn corals.</title>
        <authorList>
            <person name="Vollmer S.V."/>
            <person name="Selwyn J.D."/>
            <person name="Despard B.A."/>
            <person name="Roesel C.L."/>
        </authorList>
    </citation>
    <scope>NUCLEOTIDE SEQUENCE</scope>
    <source>
        <strain evidence="2">K2</strain>
    </source>
</reference>
<dbReference type="AlphaFoldDB" id="A0AAD9UXI2"/>
<gene>
    <name evidence="2" type="ORF">P5673_025417</name>
</gene>
<comment type="caution">
    <text evidence="2">The sequence shown here is derived from an EMBL/GenBank/DDBJ whole genome shotgun (WGS) entry which is preliminary data.</text>
</comment>
<sequence>MNASLLHDTNSNEKETYGFKSKRPPPHVSVLDEFEDNMLNMIQRVEFKTTCAVTNSLQVKLDKDVQEIRHDKNIYVKADKTTNHYKAEPQDDLTLLQKNVTKAYKKTNKRIPDSITAVDKKIAESLKLEDRIEVSASRDAFITLKDHKPDFINNPTCRLINPTKSEIGIISKHILDSINKEIIKVTKANLWRSTSNVIEWFQAVPNKSQHAFITFDVCDFYPSISEQLLTKALDYASQFTDITPQDRQIITHAKKSLLYHQNTPWEKKNTSNLFDVTMGSYDGAETCELVGIYMLSLITPKFKGQVGLYRDDGMAVCNATAKKIEKTKQEVSEIFKSNGLKITIEANKKTINFLDVTLDLPSGSFKPFMKPNNKVLYVHRQSNHPPALLKNIPDNINERLTSISSSQKVFDDAIPPYQKALDEGG</sequence>
<accession>A0AAD9UXI2</accession>
<proteinExistence type="predicted"/>
<dbReference type="PANTHER" id="PTHR21301">
    <property type="entry name" value="REVERSE TRANSCRIPTASE"/>
    <property type="match status" value="1"/>
</dbReference>
<dbReference type="EMBL" id="JARQWQ010000079">
    <property type="protein sequence ID" value="KAK2553220.1"/>
    <property type="molecule type" value="Genomic_DNA"/>
</dbReference>
<reference evidence="2" key="1">
    <citation type="journal article" date="2023" name="G3 (Bethesda)">
        <title>Whole genome assembly and annotation of the endangered Caribbean coral Acropora cervicornis.</title>
        <authorList>
            <person name="Selwyn J.D."/>
            <person name="Vollmer S.V."/>
        </authorList>
    </citation>
    <scope>NUCLEOTIDE SEQUENCE</scope>
    <source>
        <strain evidence="2">K2</strain>
    </source>
</reference>
<evidence type="ECO:0008006" key="4">
    <source>
        <dbReference type="Google" id="ProtNLM"/>
    </source>
</evidence>
<evidence type="ECO:0000313" key="3">
    <source>
        <dbReference type="Proteomes" id="UP001249851"/>
    </source>
</evidence>
<keyword evidence="3" id="KW-1185">Reference proteome</keyword>
<dbReference type="PANTHER" id="PTHR21301:SF10">
    <property type="entry name" value="REVERSE TRANSCRIPTASE DOMAIN-CONTAINING PROTEIN"/>
    <property type="match status" value="1"/>
</dbReference>
<feature type="region of interest" description="Disordered" evidence="1">
    <location>
        <begin position="1"/>
        <end position="24"/>
    </location>
</feature>
<dbReference type="Proteomes" id="UP001249851">
    <property type="component" value="Unassembled WGS sequence"/>
</dbReference>